<accession>A0A0M3HQ67</accession>
<evidence type="ECO:0000313" key="1">
    <source>
        <dbReference type="Proteomes" id="UP000036681"/>
    </source>
</evidence>
<protein>
    <submittedName>
        <fullName evidence="2">Reverse transcriptase domain-containing protein</fullName>
    </submittedName>
</protein>
<evidence type="ECO:0000313" key="2">
    <source>
        <dbReference type="WBParaSite" id="ALUE_0000418001-mRNA-1"/>
    </source>
</evidence>
<name>A0A0M3HQ67_ASCLU</name>
<dbReference type="AlphaFoldDB" id="A0A0M3HQ67"/>
<dbReference type="Proteomes" id="UP000036681">
    <property type="component" value="Unplaced"/>
</dbReference>
<reference evidence="2" key="1">
    <citation type="submission" date="2017-02" db="UniProtKB">
        <authorList>
            <consortium name="WormBaseParasite"/>
        </authorList>
    </citation>
    <scope>IDENTIFICATION</scope>
</reference>
<keyword evidence="1" id="KW-1185">Reference proteome</keyword>
<proteinExistence type="predicted"/>
<dbReference type="WBParaSite" id="ALUE_0000418001-mRNA-1">
    <property type="protein sequence ID" value="ALUE_0000418001-mRNA-1"/>
    <property type="gene ID" value="ALUE_0000418001"/>
</dbReference>
<sequence>MVSGEVHEVRAQKRGELKGTCHCCGWSVISLRSEWQKNFDTAYRRGQDNQFLGKVGSHAFTRAECVQFSSTIRAAKFRDTMLAGVLQLTACLDDIILTGKNEAEQPATLNKVLGQLRDLGFCIPEQNELVCPVRQYYVVSGRSAAYPAIISDMG</sequence>
<organism evidence="1 2">
    <name type="scientific">Ascaris lumbricoides</name>
    <name type="common">Giant roundworm</name>
    <dbReference type="NCBI Taxonomy" id="6252"/>
    <lineage>
        <taxon>Eukaryota</taxon>
        <taxon>Metazoa</taxon>
        <taxon>Ecdysozoa</taxon>
        <taxon>Nematoda</taxon>
        <taxon>Chromadorea</taxon>
        <taxon>Rhabditida</taxon>
        <taxon>Spirurina</taxon>
        <taxon>Ascaridomorpha</taxon>
        <taxon>Ascaridoidea</taxon>
        <taxon>Ascarididae</taxon>
        <taxon>Ascaris</taxon>
    </lineage>
</organism>